<dbReference type="Proteomes" id="UP000000762">
    <property type="component" value="Chromosome"/>
</dbReference>
<dbReference type="Gene3D" id="2.40.160.20">
    <property type="match status" value="1"/>
</dbReference>
<dbReference type="SUPFAM" id="SSF56925">
    <property type="entry name" value="OMPA-like"/>
    <property type="match status" value="1"/>
</dbReference>
<organism evidence="1 2">
    <name type="scientific">Francisella tularensis subsp. novicida (strain ATCC 15482 / CCUG 33449 / U112)</name>
    <dbReference type="NCBI Taxonomy" id="401614"/>
    <lineage>
        <taxon>Bacteria</taxon>
        <taxon>Pseudomonadati</taxon>
        <taxon>Pseudomonadota</taxon>
        <taxon>Gammaproteobacteria</taxon>
        <taxon>Thiotrichales</taxon>
        <taxon>Francisellaceae</taxon>
        <taxon>Francisella</taxon>
    </lineage>
</organism>
<name>A0Q8K5_FRATN</name>
<evidence type="ECO:0000313" key="2">
    <source>
        <dbReference type="Proteomes" id="UP000000762"/>
    </source>
</evidence>
<dbReference type="InterPro" id="IPR011250">
    <property type="entry name" value="OMP/PagP_B-barrel"/>
</dbReference>
<dbReference type="AlphaFoldDB" id="A0Q8K5"/>
<dbReference type="EMBL" id="CP000439">
    <property type="protein sequence ID" value="ABK90570.1"/>
    <property type="molecule type" value="Genomic_DNA"/>
</dbReference>
<gene>
    <name evidence="1" type="ordered locus">FTN_1713</name>
</gene>
<dbReference type="KEGG" id="ftx:AW25_275"/>
<keyword evidence="2" id="KW-1185">Reference proteome</keyword>
<sequence>MFRKIIKVVFLFLIIDSAIAESQQGYSTSINTASETSISSGLKYFTEPFLDTFDSLTNAEDSWGMQNRAGHWHLGLMFGGTMGGSNMKMRGATGNVMIMPGYNFNKYLGIQYNQMISYSGTFTGIGEATIMIPTGSMIMPYAAAGAGWSNMSGTVQGAWDVGGGINIALSKTLSAVAAYRYIQTMAASPIAGAGMNQPNARAAMSMVSGGLVWYF</sequence>
<evidence type="ECO:0000313" key="1">
    <source>
        <dbReference type="EMBL" id="ABK90570.1"/>
    </source>
</evidence>
<proteinExistence type="predicted"/>
<accession>A0Q8K5</accession>
<protein>
    <submittedName>
        <fullName evidence="1">Uncharacterized protein</fullName>
    </submittedName>
</protein>
<reference evidence="2" key="1">
    <citation type="journal article" date="2007" name="Genome Biol.">
        <title>Comparison of Francisella tularensis genomes reveals evolutionary events associated with the emergence of human pathogenic strains.</title>
        <authorList>
            <person name="Rohmer L."/>
            <person name="Fong C."/>
            <person name="Abmayr S."/>
            <person name="Wasnick M."/>
            <person name="Larson Freeman T.J."/>
            <person name="Radey M."/>
            <person name="Guina T."/>
            <person name="Svensson K."/>
            <person name="Hayden H.S."/>
            <person name="Jacobs M."/>
            <person name="Gallagher L.A."/>
            <person name="Manoil C."/>
            <person name="Ernst R.K."/>
            <person name="Drees B."/>
            <person name="Buckley D."/>
            <person name="Haugen E."/>
            <person name="Bovee D."/>
            <person name="Zhou Y."/>
            <person name="Chang J."/>
            <person name="Levy R."/>
            <person name="Lim R."/>
            <person name="Gillett W."/>
            <person name="Guenthener D."/>
            <person name="Kang A."/>
            <person name="Shaffer S.A."/>
            <person name="Taylor G."/>
            <person name="Chen J."/>
            <person name="Gallis B."/>
            <person name="D'Argenio D.A."/>
            <person name="Forsman M."/>
            <person name="Olson M.V."/>
            <person name="Goodlett D.R."/>
            <person name="Kaul R."/>
            <person name="Miller S.I."/>
            <person name="Brittnacher M.J."/>
        </authorList>
    </citation>
    <scope>NUCLEOTIDE SEQUENCE [LARGE SCALE GENOMIC DNA]</scope>
    <source>
        <strain evidence="2">U112</strain>
    </source>
</reference>
<dbReference type="KEGG" id="ftn:FTN_1713"/>